<organism evidence="5 6">
    <name type="scientific">Planoprotostelium fungivorum</name>
    <dbReference type="NCBI Taxonomy" id="1890364"/>
    <lineage>
        <taxon>Eukaryota</taxon>
        <taxon>Amoebozoa</taxon>
        <taxon>Evosea</taxon>
        <taxon>Variosea</taxon>
        <taxon>Cavosteliida</taxon>
        <taxon>Cavosteliaceae</taxon>
        <taxon>Planoprotostelium</taxon>
    </lineage>
</organism>
<dbReference type="Pfam" id="PF12937">
    <property type="entry name" value="F-box-like"/>
    <property type="match status" value="1"/>
</dbReference>
<keyword evidence="3" id="KW-1133">Transmembrane helix</keyword>
<dbReference type="AlphaFoldDB" id="A0A2P6NEI0"/>
<evidence type="ECO:0000313" key="6">
    <source>
        <dbReference type="Proteomes" id="UP000241769"/>
    </source>
</evidence>
<dbReference type="SMART" id="SM00256">
    <property type="entry name" value="FBOX"/>
    <property type="match status" value="1"/>
</dbReference>
<keyword evidence="2" id="KW-0833">Ubl conjugation pathway</keyword>
<feature type="transmembrane region" description="Helical" evidence="3">
    <location>
        <begin position="232"/>
        <end position="253"/>
    </location>
</feature>
<dbReference type="Proteomes" id="UP000241769">
    <property type="component" value="Unassembled WGS sequence"/>
</dbReference>
<evidence type="ECO:0000313" key="5">
    <source>
        <dbReference type="EMBL" id="PRP82367.1"/>
    </source>
</evidence>
<dbReference type="EMBL" id="MDYQ01000105">
    <property type="protein sequence ID" value="PRP82367.1"/>
    <property type="molecule type" value="Genomic_DNA"/>
</dbReference>
<feature type="domain" description="F-box" evidence="4">
    <location>
        <begin position="91"/>
        <end position="137"/>
    </location>
</feature>
<dbReference type="Gene3D" id="1.20.1280.50">
    <property type="match status" value="1"/>
</dbReference>
<comment type="caution">
    <text evidence="5">The sequence shown here is derived from an EMBL/GenBank/DDBJ whole genome shotgun (WGS) entry which is preliminary data.</text>
</comment>
<dbReference type="InterPro" id="IPR036047">
    <property type="entry name" value="F-box-like_dom_sf"/>
</dbReference>
<dbReference type="PROSITE" id="PS50181">
    <property type="entry name" value="FBOX"/>
    <property type="match status" value="1"/>
</dbReference>
<reference evidence="5 6" key="1">
    <citation type="journal article" date="2018" name="Genome Biol. Evol.">
        <title>Multiple Roots of Fruiting Body Formation in Amoebozoa.</title>
        <authorList>
            <person name="Hillmann F."/>
            <person name="Forbes G."/>
            <person name="Novohradska S."/>
            <person name="Ferling I."/>
            <person name="Riege K."/>
            <person name="Groth M."/>
            <person name="Westermann M."/>
            <person name="Marz M."/>
            <person name="Spaller T."/>
            <person name="Winckler T."/>
            <person name="Schaap P."/>
            <person name="Glockner G."/>
        </authorList>
    </citation>
    <scope>NUCLEOTIDE SEQUENCE [LARGE SCALE GENOMIC DNA]</scope>
    <source>
        <strain evidence="5 6">Jena</strain>
    </source>
</reference>
<keyword evidence="3" id="KW-0472">Membrane</keyword>
<gene>
    <name evidence="5" type="ORF">PROFUN_10271</name>
</gene>
<accession>A0A2P6NEI0</accession>
<dbReference type="CDD" id="cd09917">
    <property type="entry name" value="F-box_SF"/>
    <property type="match status" value="1"/>
</dbReference>
<evidence type="ECO:0000256" key="3">
    <source>
        <dbReference type="SAM" id="Phobius"/>
    </source>
</evidence>
<dbReference type="InterPro" id="IPR052121">
    <property type="entry name" value="F-box_SCF_Substrate_Recog"/>
</dbReference>
<dbReference type="PANTHER" id="PTHR46550:SF1">
    <property type="entry name" value="F-BOX PROTEIN 3"/>
    <property type="match status" value="1"/>
</dbReference>
<keyword evidence="6" id="KW-1185">Reference proteome</keyword>
<protein>
    <recommendedName>
        <fullName evidence="4">F-box domain-containing protein</fullName>
    </recommendedName>
</protein>
<sequence length="320" mass="37879">MSVLNSPIKRTADFFDHIVTSGSSLVPLPRFSNLMQLSETFEWVNAFLQTIYPHTLHKDDTRPHFLLSHLRTTKQSYMSTGLPSFPIMIKSHHDVLLPNDCLQYIFSMLSEDDLFRMRLVNRRWNRISLEDSIWSNLYADRFCGGKKSELQNIKFKSRDPEEKPADVVSWKQLYFESVSLYKQRNMRRARRLKREAVKRSLLYFTTDMFASLPFIITFYITYPLHKLRPRTVFFCFTLICAFCGLRVGAQVVRPRQRRDDDDEDHPWPAIWDSLAQMVMFGLYSTALFRSSFTVLLFVNRMLLSLRNVVPRSFGRIFLRR</sequence>
<evidence type="ECO:0000256" key="2">
    <source>
        <dbReference type="ARBA" id="ARBA00022786"/>
    </source>
</evidence>
<comment type="pathway">
    <text evidence="1">Protein modification; protein ubiquitination.</text>
</comment>
<proteinExistence type="predicted"/>
<name>A0A2P6NEI0_9EUKA</name>
<dbReference type="SUPFAM" id="SSF81383">
    <property type="entry name" value="F-box domain"/>
    <property type="match status" value="1"/>
</dbReference>
<dbReference type="PANTHER" id="PTHR46550">
    <property type="entry name" value="F-BOX ONLY PROTEIN 3"/>
    <property type="match status" value="1"/>
</dbReference>
<dbReference type="OrthoDB" id="3219396at2759"/>
<keyword evidence="3" id="KW-0812">Transmembrane</keyword>
<dbReference type="InParanoid" id="A0A2P6NEI0"/>
<dbReference type="InterPro" id="IPR001810">
    <property type="entry name" value="F-box_dom"/>
</dbReference>
<dbReference type="GO" id="GO:0005737">
    <property type="term" value="C:cytoplasm"/>
    <property type="evidence" value="ECO:0007669"/>
    <property type="project" value="TreeGrafter"/>
</dbReference>
<feature type="transmembrane region" description="Helical" evidence="3">
    <location>
        <begin position="201"/>
        <end position="220"/>
    </location>
</feature>
<evidence type="ECO:0000259" key="4">
    <source>
        <dbReference type="PROSITE" id="PS50181"/>
    </source>
</evidence>
<evidence type="ECO:0000256" key="1">
    <source>
        <dbReference type="ARBA" id="ARBA00004906"/>
    </source>
</evidence>